<gene>
    <name evidence="3" type="ORF">ACFQE0_16100</name>
</gene>
<protein>
    <submittedName>
        <fullName evidence="3">Divergent polysaccharide deacetylase family protein</fullName>
    </submittedName>
</protein>
<sequence length="409" mass="42683">MTEPADDILTRPLGVDDAGTPPPKTRAAGLIARARQPWVVTGIAAALLVSAFGLLVALGDPQGGEPSARAMIDLRDAPPAPKAPEKPAVAALAPPQAESTPQQQRSAEELENASGVTVFRPPGTAPSEAVVIRVPPANAPRLAAAPDPRLAEQGRHGIMPRLGEGRLRALDVYARPEEPGSGPRIAILVTGLGIGQSATAAATARLPQAVSLAFAPYGNEVERAAARARDAGHEVFLQVPMEPFDYPDSDPGPQALLAALKGPENGERLAWAMSRFPGYVGLVNLMGGKLIADPAFEPILREIGARGLGFVEDGTVPKGPPPANKTRTPYARAEIVLDAVPRPEAIDTELARAETQARANGFVLVSSGGSLMSVDRIARWARNLDAKGIRLVPVSVALRGAPKRLSKAD</sequence>
<name>A0ABW2BLK4_9HYPH</name>
<evidence type="ECO:0000313" key="3">
    <source>
        <dbReference type="EMBL" id="MFC6791005.1"/>
    </source>
</evidence>
<keyword evidence="2" id="KW-0472">Membrane</keyword>
<dbReference type="RefSeq" id="WP_378971426.1">
    <property type="nucleotide sequence ID" value="NZ_JBHSWN010000001.1"/>
</dbReference>
<accession>A0ABW2BLK4</accession>
<proteinExistence type="predicted"/>
<dbReference type="InterPro" id="IPR006837">
    <property type="entry name" value="Divergent_DAC"/>
</dbReference>
<dbReference type="Proteomes" id="UP001596292">
    <property type="component" value="Unassembled WGS sequence"/>
</dbReference>
<dbReference type="PANTHER" id="PTHR30105:SF2">
    <property type="entry name" value="DIVERGENT POLYSACCHARIDE DEACETYLASE SUPERFAMILY"/>
    <property type="match status" value="1"/>
</dbReference>
<evidence type="ECO:0000256" key="2">
    <source>
        <dbReference type="SAM" id="Phobius"/>
    </source>
</evidence>
<keyword evidence="4" id="KW-1185">Reference proteome</keyword>
<dbReference type="EMBL" id="JBHSWN010000001">
    <property type="protein sequence ID" value="MFC6791005.1"/>
    <property type="molecule type" value="Genomic_DNA"/>
</dbReference>
<evidence type="ECO:0000256" key="1">
    <source>
        <dbReference type="SAM" id="MobiDB-lite"/>
    </source>
</evidence>
<feature type="transmembrane region" description="Helical" evidence="2">
    <location>
        <begin position="38"/>
        <end position="59"/>
    </location>
</feature>
<dbReference type="Gene3D" id="3.20.20.370">
    <property type="entry name" value="Glycoside hydrolase/deacetylase"/>
    <property type="match status" value="1"/>
</dbReference>
<evidence type="ECO:0000313" key="4">
    <source>
        <dbReference type="Proteomes" id="UP001596292"/>
    </source>
</evidence>
<feature type="compositionally biased region" description="Low complexity" evidence="1">
    <location>
        <begin position="86"/>
        <end position="95"/>
    </location>
</feature>
<feature type="region of interest" description="Disordered" evidence="1">
    <location>
        <begin position="1"/>
        <end position="22"/>
    </location>
</feature>
<keyword evidence="2" id="KW-1133">Transmembrane helix</keyword>
<dbReference type="InterPro" id="IPR011330">
    <property type="entry name" value="Glyco_hydro/deAcase_b/a-brl"/>
</dbReference>
<keyword evidence="2" id="KW-0812">Transmembrane</keyword>
<feature type="region of interest" description="Disordered" evidence="1">
    <location>
        <begin position="76"/>
        <end position="121"/>
    </location>
</feature>
<dbReference type="Pfam" id="PF04748">
    <property type="entry name" value="Polysacc_deac_2"/>
    <property type="match status" value="1"/>
</dbReference>
<comment type="caution">
    <text evidence="3">The sequence shown here is derived from an EMBL/GenBank/DDBJ whole genome shotgun (WGS) entry which is preliminary data.</text>
</comment>
<organism evidence="3 4">
    <name type="scientific">Methylobacterium komagatae</name>
    <dbReference type="NCBI Taxonomy" id="374425"/>
    <lineage>
        <taxon>Bacteria</taxon>
        <taxon>Pseudomonadati</taxon>
        <taxon>Pseudomonadota</taxon>
        <taxon>Alphaproteobacteria</taxon>
        <taxon>Hyphomicrobiales</taxon>
        <taxon>Methylobacteriaceae</taxon>
        <taxon>Methylobacterium</taxon>
    </lineage>
</organism>
<reference evidence="4" key="1">
    <citation type="journal article" date="2019" name="Int. J. Syst. Evol. Microbiol.">
        <title>The Global Catalogue of Microorganisms (GCM) 10K type strain sequencing project: providing services to taxonomists for standard genome sequencing and annotation.</title>
        <authorList>
            <consortium name="The Broad Institute Genomics Platform"/>
            <consortium name="The Broad Institute Genome Sequencing Center for Infectious Disease"/>
            <person name="Wu L."/>
            <person name="Ma J."/>
        </authorList>
    </citation>
    <scope>NUCLEOTIDE SEQUENCE [LARGE SCALE GENOMIC DNA]</scope>
    <source>
        <strain evidence="4">CCUG 48316</strain>
    </source>
</reference>
<dbReference type="SUPFAM" id="SSF88713">
    <property type="entry name" value="Glycoside hydrolase/deacetylase"/>
    <property type="match status" value="1"/>
</dbReference>
<dbReference type="CDD" id="cd10936">
    <property type="entry name" value="CE4_DAC2"/>
    <property type="match status" value="1"/>
</dbReference>
<dbReference type="PANTHER" id="PTHR30105">
    <property type="entry name" value="UNCHARACTERIZED YIBQ-RELATED"/>
    <property type="match status" value="1"/>
</dbReference>